<reference evidence="2 3" key="1">
    <citation type="submission" date="2019-04" db="EMBL/GenBank/DDBJ databases">
        <title>Draft genome sequence of Youngimonas vesicularis.</title>
        <authorList>
            <person name="Hameed A."/>
        </authorList>
    </citation>
    <scope>NUCLEOTIDE SEQUENCE [LARGE SCALE GENOMIC DNA]</scope>
    <source>
        <strain evidence="2 3">CC-AMW-E</strain>
    </source>
</reference>
<dbReference type="PRINTS" id="PR00412">
    <property type="entry name" value="EPOXHYDRLASE"/>
</dbReference>
<name>A0A4S3M9Q2_9RHOB</name>
<proteinExistence type="predicted"/>
<evidence type="ECO:0000313" key="3">
    <source>
        <dbReference type="Proteomes" id="UP000306113"/>
    </source>
</evidence>
<dbReference type="InterPro" id="IPR000639">
    <property type="entry name" value="Epox_hydrolase-like"/>
</dbReference>
<dbReference type="AlphaFoldDB" id="A0A4S3M9Q2"/>
<accession>A0A4S3M9Q2</accession>
<dbReference type="PANTHER" id="PTHR43798">
    <property type="entry name" value="MONOACYLGLYCEROL LIPASE"/>
    <property type="match status" value="1"/>
</dbReference>
<protein>
    <submittedName>
        <fullName evidence="2">Alpha/beta hydrolase</fullName>
    </submittedName>
</protein>
<evidence type="ECO:0000259" key="1">
    <source>
        <dbReference type="Pfam" id="PF00561"/>
    </source>
</evidence>
<dbReference type="Gene3D" id="3.40.50.1820">
    <property type="entry name" value="alpha/beta hydrolase"/>
    <property type="match status" value="1"/>
</dbReference>
<dbReference type="SUPFAM" id="SSF53474">
    <property type="entry name" value="alpha/beta-Hydrolases"/>
    <property type="match status" value="1"/>
</dbReference>
<dbReference type="InterPro" id="IPR029058">
    <property type="entry name" value="AB_hydrolase_fold"/>
</dbReference>
<sequence length="315" mass="33554">MTLIPLLVGAAVAAPVGWLGWNTYITQKTAASVARAAPPRGRFVQISTGKLHYIDKGEGPVVLMIHGLGANLGNFDTGLADDLARDHRVIAIDRPGMGWSDRPEDTDASPRAQAAQVAEVIDALKLDKPLVVGHSLGGAISICLALDFPDKIRGLALLAPLTMPPTAPAEVFDGLKLPSRLMRRVVSETVAIPTSMRMAEQNMQAIFGPDPVPADYAIAGGGLLSLRPESFRNTARDYLASGGSLGFMLKGYAGLKVPVEILYGKQDQVLDYREHGEALVAKHPQIKLHLVDGGHMLPLTHIAETAAYIRQACPA</sequence>
<comment type="caution">
    <text evidence="2">The sequence shown here is derived from an EMBL/GenBank/DDBJ whole genome shotgun (WGS) entry which is preliminary data.</text>
</comment>
<feature type="domain" description="AB hydrolase-1" evidence="1">
    <location>
        <begin position="60"/>
        <end position="301"/>
    </location>
</feature>
<dbReference type="InterPro" id="IPR000073">
    <property type="entry name" value="AB_hydrolase_1"/>
</dbReference>
<dbReference type="Proteomes" id="UP000306113">
    <property type="component" value="Unassembled WGS sequence"/>
</dbReference>
<dbReference type="RefSeq" id="WP_136338552.1">
    <property type="nucleotide sequence ID" value="NZ_SSMD01000003.1"/>
</dbReference>
<dbReference type="Pfam" id="PF00561">
    <property type="entry name" value="Abhydrolase_1"/>
    <property type="match status" value="1"/>
</dbReference>
<organism evidence="2 3">
    <name type="scientific">Thalassobius vesicularis</name>
    <dbReference type="NCBI Taxonomy" id="1294297"/>
    <lineage>
        <taxon>Bacteria</taxon>
        <taxon>Pseudomonadati</taxon>
        <taxon>Pseudomonadota</taxon>
        <taxon>Alphaproteobacteria</taxon>
        <taxon>Rhodobacterales</taxon>
        <taxon>Roseobacteraceae</taxon>
        <taxon>Thalassovita</taxon>
    </lineage>
</organism>
<gene>
    <name evidence="2" type="ORF">E7681_06915</name>
</gene>
<dbReference type="EMBL" id="SSMD01000003">
    <property type="protein sequence ID" value="THD74697.1"/>
    <property type="molecule type" value="Genomic_DNA"/>
</dbReference>
<evidence type="ECO:0000313" key="2">
    <source>
        <dbReference type="EMBL" id="THD74697.1"/>
    </source>
</evidence>
<dbReference type="InterPro" id="IPR050266">
    <property type="entry name" value="AB_hydrolase_sf"/>
</dbReference>
<dbReference type="OrthoDB" id="9815441at2"/>
<keyword evidence="3" id="KW-1185">Reference proteome</keyword>
<dbReference type="GO" id="GO:0016787">
    <property type="term" value="F:hydrolase activity"/>
    <property type="evidence" value="ECO:0007669"/>
    <property type="project" value="UniProtKB-KW"/>
</dbReference>
<dbReference type="PRINTS" id="PR00111">
    <property type="entry name" value="ABHYDROLASE"/>
</dbReference>
<keyword evidence="2" id="KW-0378">Hydrolase</keyword>